<dbReference type="EMBL" id="AACZ04044807">
    <property type="status" value="NOT_ANNOTATED_CDS"/>
    <property type="molecule type" value="Genomic_DNA"/>
</dbReference>
<dbReference type="AlphaFoldDB" id="A0A2I3RXS3"/>
<reference evidence="1 2" key="1">
    <citation type="journal article" date="2005" name="Nature">
        <title>Initial sequence of the chimpanzee genome and comparison with the human genome.</title>
        <authorList>
            <consortium name="Chimpanzee sequencing and analysis consortium"/>
        </authorList>
    </citation>
    <scope>NUCLEOTIDE SEQUENCE [LARGE SCALE GENOMIC DNA]</scope>
</reference>
<protein>
    <submittedName>
        <fullName evidence="1">Uncharacterized protein</fullName>
    </submittedName>
</protein>
<dbReference type="Proteomes" id="UP000002277">
    <property type="component" value="Chromosome 17"/>
</dbReference>
<accession>A0A2I3RXS3</accession>
<dbReference type="Ensembl" id="ENSPTRT00000079343.1">
    <property type="protein sequence ID" value="ENSPTRP00000069125.1"/>
    <property type="gene ID" value="ENSPTRG00000051197.1"/>
</dbReference>
<sequence length="108" mass="12624">KKAHPSPQTPVAFVRRRTRYRDSPGQALEHLRPAVKPKPRALEVEELQPRTQLSQELPKIMVVLKSIKRRLGRKFQQLLLPLRRNLLLQAWMCVCNWASRLFALNVLP</sequence>
<dbReference type="PANTHER" id="PTHR16471">
    <property type="entry name" value="CMT1A DUPLICATED REGION TRANSCRIPT 15 PROTEIN-LIKE PROTEIN"/>
    <property type="match status" value="1"/>
</dbReference>
<organism evidence="1 2">
    <name type="scientific">Pan troglodytes</name>
    <name type="common">Chimpanzee</name>
    <dbReference type="NCBI Taxonomy" id="9598"/>
    <lineage>
        <taxon>Eukaryota</taxon>
        <taxon>Metazoa</taxon>
        <taxon>Chordata</taxon>
        <taxon>Craniata</taxon>
        <taxon>Vertebrata</taxon>
        <taxon>Euteleostomi</taxon>
        <taxon>Mammalia</taxon>
        <taxon>Eutheria</taxon>
        <taxon>Euarchontoglires</taxon>
        <taxon>Primates</taxon>
        <taxon>Haplorrhini</taxon>
        <taxon>Catarrhini</taxon>
        <taxon>Hominidae</taxon>
        <taxon>Pan</taxon>
    </lineage>
</organism>
<dbReference type="InParanoid" id="A0A2I3RXS3"/>
<evidence type="ECO:0000313" key="1">
    <source>
        <dbReference type="Ensembl" id="ENSPTRP00000069125.1"/>
    </source>
</evidence>
<evidence type="ECO:0000313" key="2">
    <source>
        <dbReference type="Proteomes" id="UP000002277"/>
    </source>
</evidence>
<reference evidence="1" key="2">
    <citation type="submission" date="2025-08" db="UniProtKB">
        <authorList>
            <consortium name="Ensembl"/>
        </authorList>
    </citation>
    <scope>IDENTIFICATION</scope>
</reference>
<keyword evidence="2" id="KW-1185">Reference proteome</keyword>
<proteinExistence type="predicted"/>
<reference evidence="1" key="3">
    <citation type="submission" date="2025-09" db="UniProtKB">
        <authorList>
            <consortium name="Ensembl"/>
        </authorList>
    </citation>
    <scope>IDENTIFICATION</scope>
</reference>
<dbReference type="PANTHER" id="PTHR16471:SF0">
    <property type="entry name" value="CMT1A DUPLICATED REGION TRANSCRIPT 15 PROTEIN-LIKE PROTEIN"/>
    <property type="match status" value="1"/>
</dbReference>
<name>A0A2I3RXS3_PANTR</name>